<reference evidence="1" key="1">
    <citation type="journal article" date="2021" name="Mol. Ecol. Resour.">
        <title>Phylogenomic analyses of the genus Drosophila reveals genomic signals of climate adaptation.</title>
        <authorList>
            <person name="Li F."/>
            <person name="Rane R.V."/>
            <person name="Luria V."/>
            <person name="Xiong Z."/>
            <person name="Chen J."/>
            <person name="Li Z."/>
            <person name="Catullo R.A."/>
            <person name="Griffin P.C."/>
            <person name="Schiffer M."/>
            <person name="Pearce S."/>
            <person name="Lee S.F."/>
            <person name="McElroy K."/>
            <person name="Stocker A."/>
            <person name="Shirriffs J."/>
            <person name="Cockerell F."/>
            <person name="Coppin C."/>
            <person name="Sgro C.M."/>
            <person name="Karger A."/>
            <person name="Cain J.W."/>
            <person name="Weber J.A."/>
            <person name="Santpere G."/>
            <person name="Kirschner M.W."/>
            <person name="Hoffmann A.A."/>
            <person name="Oakeshott J.G."/>
            <person name="Zhang G."/>
        </authorList>
    </citation>
    <scope>NUCLEOTIDE SEQUENCE</scope>
    <source>
        <strain evidence="1">BGI-SZ-2011g</strain>
    </source>
</reference>
<keyword evidence="2" id="KW-1185">Reference proteome</keyword>
<gene>
    <name evidence="1" type="ORF">KR093_005218</name>
</gene>
<proteinExistence type="predicted"/>
<dbReference type="PANTHER" id="PTHR47890">
    <property type="entry name" value="LD24308P"/>
    <property type="match status" value="1"/>
</dbReference>
<protein>
    <submittedName>
        <fullName evidence="1">Uncharacterized protein</fullName>
    </submittedName>
</protein>
<accession>A0AAD4JZM8</accession>
<evidence type="ECO:0000313" key="2">
    <source>
        <dbReference type="Proteomes" id="UP001200034"/>
    </source>
</evidence>
<dbReference type="Proteomes" id="UP001200034">
    <property type="component" value="Unassembled WGS sequence"/>
</dbReference>
<organism evidence="1 2">
    <name type="scientific">Drosophila rubida</name>
    <dbReference type="NCBI Taxonomy" id="30044"/>
    <lineage>
        <taxon>Eukaryota</taxon>
        <taxon>Metazoa</taxon>
        <taxon>Ecdysozoa</taxon>
        <taxon>Arthropoda</taxon>
        <taxon>Hexapoda</taxon>
        <taxon>Insecta</taxon>
        <taxon>Pterygota</taxon>
        <taxon>Neoptera</taxon>
        <taxon>Endopterygota</taxon>
        <taxon>Diptera</taxon>
        <taxon>Brachycera</taxon>
        <taxon>Muscomorpha</taxon>
        <taxon>Ephydroidea</taxon>
        <taxon>Drosophilidae</taxon>
        <taxon>Drosophila</taxon>
    </lineage>
</organism>
<comment type="caution">
    <text evidence="1">The sequence shown here is derived from an EMBL/GenBank/DDBJ whole genome shotgun (WGS) entry which is preliminary data.</text>
</comment>
<sequence>MITDSFKYFGLMEKMEVETLMLFTEAKSQPSNKMNAFNQFLHGVECDRFDKECKNMKKDLNSLSNIYKLRVRKWCTQKSPQQIFYSMYKDIALAQLKVYILIEYSMTIQMVSGNGNFITERNTVRHNYDEITKIALSSLRNVTEKADRFLWRFDPSTHVPRVTYDEVTRLLQGYMENEVDLNTDESCRQTCNDYQNTTRSGCFEQKFCSQQPQCSGRIHNCQFIDSVLSVCQSPENSFRRYEYIDYSEGRRLGEKVYCERPTNKLESWNSFIFYKCNYCFCVCDEQGPKSDRYFNLRETLSDVKANKVVTGVRFVKENRILHLQIQQGELLPGGLIDNSTVDWEEVSNYKIDDPSVREGVDYHTLSYQRRSIDLDDVRIDDDKTLVVTGVGFQVLDGHLNLKVRFSKFDFVEGQLIDPEVNSVWLANDNIYERQKLNLDGLDMPIRSEIKSKPLSQDTQYLEFTNSDIYKDASQSTIPFIDIQDVASIPPVALSGVGIYYKGVQGYGGFVAPKIFSYDISPHLPWINN</sequence>
<name>A0AAD4JZM8_9MUSC</name>
<dbReference type="PANTHER" id="PTHR47890:SF1">
    <property type="entry name" value="LD24308P"/>
    <property type="match status" value="1"/>
</dbReference>
<evidence type="ECO:0000313" key="1">
    <source>
        <dbReference type="EMBL" id="KAH8370848.1"/>
    </source>
</evidence>
<dbReference type="InterPro" id="IPR032062">
    <property type="entry name" value="DUF4803"/>
</dbReference>
<dbReference type="Pfam" id="PF16061">
    <property type="entry name" value="DUF4803"/>
    <property type="match status" value="1"/>
</dbReference>
<dbReference type="EMBL" id="JAJJHW010002585">
    <property type="protein sequence ID" value="KAH8370848.1"/>
    <property type="molecule type" value="Genomic_DNA"/>
</dbReference>
<dbReference type="AlphaFoldDB" id="A0AAD4JZM8"/>